<dbReference type="GO" id="GO:0016747">
    <property type="term" value="F:acyltransferase activity, transferring groups other than amino-acyl groups"/>
    <property type="evidence" value="ECO:0007669"/>
    <property type="project" value="InterPro"/>
</dbReference>
<dbReference type="RefSeq" id="WP_142892147.1">
    <property type="nucleotide sequence ID" value="NZ_ML660161.1"/>
</dbReference>
<feature type="domain" description="N-acetyltransferase" evidence="1">
    <location>
        <begin position="7"/>
        <end position="155"/>
    </location>
</feature>
<dbReference type="InterPro" id="IPR016181">
    <property type="entry name" value="Acyl_CoA_acyltransferase"/>
</dbReference>
<accession>A0A545UIK4</accession>
<evidence type="ECO:0000313" key="3">
    <source>
        <dbReference type="Proteomes" id="UP000315439"/>
    </source>
</evidence>
<dbReference type="EMBL" id="VIKS01000002">
    <property type="protein sequence ID" value="TQV89297.1"/>
    <property type="molecule type" value="Genomic_DNA"/>
</dbReference>
<name>A0A545UIK4_9GAMM</name>
<dbReference type="CDD" id="cd04301">
    <property type="entry name" value="NAT_SF"/>
    <property type="match status" value="1"/>
</dbReference>
<dbReference type="PROSITE" id="PS51186">
    <property type="entry name" value="GNAT"/>
    <property type="match status" value="1"/>
</dbReference>
<dbReference type="InterPro" id="IPR000182">
    <property type="entry name" value="GNAT_dom"/>
</dbReference>
<protein>
    <submittedName>
        <fullName evidence="2">GNAT family N-acetyltransferase</fullName>
    </submittedName>
</protein>
<dbReference type="Pfam" id="PF13673">
    <property type="entry name" value="Acetyltransf_10"/>
    <property type="match status" value="1"/>
</dbReference>
<keyword evidence="3" id="KW-1185">Reference proteome</keyword>
<keyword evidence="2" id="KW-0808">Transferase</keyword>
<organism evidence="2 3">
    <name type="scientific">Aliikangiella coralliicola</name>
    <dbReference type="NCBI Taxonomy" id="2592383"/>
    <lineage>
        <taxon>Bacteria</taxon>
        <taxon>Pseudomonadati</taxon>
        <taxon>Pseudomonadota</taxon>
        <taxon>Gammaproteobacteria</taxon>
        <taxon>Oceanospirillales</taxon>
        <taxon>Pleioneaceae</taxon>
        <taxon>Aliikangiella</taxon>
    </lineage>
</organism>
<dbReference type="OrthoDB" id="9806849at2"/>
<sequence length="158" mass="17901">MTLDKVVKLSPAHADIMHQVAMRSKAHWGYSEEFMLQCREELSYPASRFQQQEFYGVFENGESLAGIAGALDNKNNTFEVTDLFVLPKFIGTGLGTHLFKFLRQRVIELGGKELQVQSDPNAEVFYQKVGFNTVSRTESVSVPGRYLPFMKMKLPSKT</sequence>
<evidence type="ECO:0000259" key="1">
    <source>
        <dbReference type="PROSITE" id="PS51186"/>
    </source>
</evidence>
<proteinExistence type="predicted"/>
<reference evidence="2 3" key="1">
    <citation type="submission" date="2019-07" db="EMBL/GenBank/DDBJ databases">
        <title>Draft genome for Aliikangiella sp. M105.</title>
        <authorList>
            <person name="Wang G."/>
        </authorList>
    </citation>
    <scope>NUCLEOTIDE SEQUENCE [LARGE SCALE GENOMIC DNA]</scope>
    <source>
        <strain evidence="2 3">M105</strain>
    </source>
</reference>
<dbReference type="SUPFAM" id="SSF55729">
    <property type="entry name" value="Acyl-CoA N-acyltransferases (Nat)"/>
    <property type="match status" value="1"/>
</dbReference>
<dbReference type="Proteomes" id="UP000315439">
    <property type="component" value="Unassembled WGS sequence"/>
</dbReference>
<gene>
    <name evidence="2" type="ORF">FLL46_03965</name>
</gene>
<dbReference type="Gene3D" id="3.40.630.30">
    <property type="match status" value="1"/>
</dbReference>
<dbReference type="AlphaFoldDB" id="A0A545UIK4"/>
<comment type="caution">
    <text evidence="2">The sequence shown here is derived from an EMBL/GenBank/DDBJ whole genome shotgun (WGS) entry which is preliminary data.</text>
</comment>
<evidence type="ECO:0000313" key="2">
    <source>
        <dbReference type="EMBL" id="TQV89297.1"/>
    </source>
</evidence>